<proteinExistence type="evidence at transcript level"/>
<keyword evidence="9" id="KW-0624">Polysaccharide degradation</keyword>
<sequence>MLGLLVGFALSKGGPALSWSECTKAGCTPHTASVVSDWKDGVQDSIDFDALDYDKDIGVTTSGGSLSQRLVSKSTGKKVIGSRLYLLDSSGTKYQLFKFIGKEFTYDVDLAQIGCAVNAALYTVEMAADGSKGSGSNRAKKGAEYGTGYCDGNYVDGTGCAEFDIQEANNKAMVYTTHGCSSPGQGVQGCGTSGCGYNVYRDSGKKAFWGTTINTAQKVTVVTQFVGSGASLTEIRRRYVQGGKVIDVPDKTKYLNAAFCGAQKISGIARSFVNGHVLVFSLWDSDGMSWLDGGNAGPCTGNERVAQIEDANPNAKVVWSNIKFGDIDTTYSA</sequence>
<reference evidence="11" key="1">
    <citation type="journal article" date="2010" name="PLoS ONE">
        <title>Phylogenetic analysis of cellulolytic enzyme genes from representative lineages of termites and a related cockroach.</title>
        <authorList>
            <person name="Todaka N."/>
            <person name="Inoue T."/>
            <person name="Saita K."/>
            <person name="Ohkuma M."/>
            <person name="Nalepa C.A."/>
            <person name="Lenz M."/>
            <person name="Kudo T."/>
            <person name="Moriya S."/>
        </authorList>
    </citation>
    <scope>NUCLEOTIDE SEQUENCE</scope>
</reference>
<evidence type="ECO:0000256" key="2">
    <source>
        <dbReference type="ARBA" id="ARBA00006044"/>
    </source>
</evidence>
<dbReference type="GO" id="GO:0008810">
    <property type="term" value="F:cellulase activity"/>
    <property type="evidence" value="ECO:0007669"/>
    <property type="project" value="UniProtKB-EC"/>
</dbReference>
<dbReference type="PANTHER" id="PTHR33753:SF1">
    <property type="entry name" value="ENDO-BETA-1,4-GLUCANASE CELB"/>
    <property type="match status" value="1"/>
</dbReference>
<evidence type="ECO:0000256" key="10">
    <source>
        <dbReference type="SAM" id="SignalP"/>
    </source>
</evidence>
<keyword evidence="10" id="KW-0732">Signal</keyword>
<feature type="chain" id="PRO_5002673783" description="cellulase" evidence="10">
    <location>
        <begin position="17"/>
        <end position="333"/>
    </location>
</feature>
<evidence type="ECO:0000256" key="5">
    <source>
        <dbReference type="ARBA" id="ARBA00023001"/>
    </source>
</evidence>
<evidence type="ECO:0000256" key="6">
    <source>
        <dbReference type="ARBA" id="ARBA00023180"/>
    </source>
</evidence>
<keyword evidence="8" id="KW-0326">Glycosidase</keyword>
<organism evidence="11">
    <name type="scientific">uncultured symbiotic protist of Neotermes koshunensis</name>
    <dbReference type="NCBI Taxonomy" id="403660"/>
    <lineage>
        <taxon>Eukaryota</taxon>
        <taxon>environmental samples</taxon>
    </lineage>
</organism>
<keyword evidence="4 11" id="KW-0378">Hydrolase</keyword>
<feature type="signal peptide" evidence="10">
    <location>
        <begin position="1"/>
        <end position="16"/>
    </location>
</feature>
<dbReference type="Pfam" id="PF00840">
    <property type="entry name" value="Glyco_hydro_7"/>
    <property type="match status" value="2"/>
</dbReference>
<evidence type="ECO:0000256" key="9">
    <source>
        <dbReference type="ARBA" id="ARBA00023326"/>
    </source>
</evidence>
<dbReference type="InterPro" id="IPR037019">
    <property type="entry name" value="Glyco_hydro_7_sf"/>
</dbReference>
<dbReference type="InterPro" id="IPR013320">
    <property type="entry name" value="ConA-like_dom_sf"/>
</dbReference>
<dbReference type="EC" id="3.2.1.4" evidence="3"/>
<keyword evidence="7" id="KW-0119">Carbohydrate metabolism</keyword>
<dbReference type="GO" id="GO:0030245">
    <property type="term" value="P:cellulose catabolic process"/>
    <property type="evidence" value="ECO:0007669"/>
    <property type="project" value="UniProtKB-KW"/>
</dbReference>
<dbReference type="CAZy" id="GH7">
    <property type="family name" value="Glycoside Hydrolase Family 7"/>
</dbReference>
<dbReference type="PANTHER" id="PTHR33753">
    <property type="entry name" value="1,4-BETA-D-GLUCAN CELLOBIOHYDROLASE B"/>
    <property type="match status" value="1"/>
</dbReference>
<dbReference type="SUPFAM" id="SSF49899">
    <property type="entry name" value="Concanavalin A-like lectins/glucanases"/>
    <property type="match status" value="1"/>
</dbReference>
<evidence type="ECO:0000313" key="11">
    <source>
        <dbReference type="EMBL" id="BAF57375.1"/>
    </source>
</evidence>
<evidence type="ECO:0000256" key="7">
    <source>
        <dbReference type="ARBA" id="ARBA00023277"/>
    </source>
</evidence>
<protein>
    <recommendedName>
        <fullName evidence="3">cellulase</fullName>
        <ecNumber evidence="3">3.2.1.4</ecNumber>
    </recommendedName>
</protein>
<keyword evidence="6" id="KW-0325">Glycoprotein</keyword>
<dbReference type="EMBL" id="AB274616">
    <property type="protein sequence ID" value="BAF57375.1"/>
    <property type="molecule type" value="mRNA"/>
</dbReference>
<dbReference type="AlphaFoldDB" id="A4UWW5"/>
<keyword evidence="5" id="KW-0136">Cellulose degradation</keyword>
<accession>A4UWW5</accession>
<evidence type="ECO:0000256" key="1">
    <source>
        <dbReference type="ARBA" id="ARBA00000966"/>
    </source>
</evidence>
<dbReference type="PRINTS" id="PR00734">
    <property type="entry name" value="GLHYDRLASE7"/>
</dbReference>
<evidence type="ECO:0000256" key="8">
    <source>
        <dbReference type="ARBA" id="ARBA00023295"/>
    </source>
</evidence>
<dbReference type="InterPro" id="IPR001722">
    <property type="entry name" value="Glyco_hydro_7"/>
</dbReference>
<dbReference type="Gene3D" id="2.70.100.10">
    <property type="entry name" value="Glycoside hydrolase, family 7, domain"/>
    <property type="match status" value="1"/>
</dbReference>
<evidence type="ECO:0000256" key="3">
    <source>
        <dbReference type="ARBA" id="ARBA00012601"/>
    </source>
</evidence>
<comment type="catalytic activity">
    <reaction evidence="1">
        <text>Endohydrolysis of (1-&gt;4)-beta-D-glucosidic linkages in cellulose, lichenin and cereal beta-D-glucans.</text>
        <dbReference type="EC" id="3.2.1.4"/>
    </reaction>
</comment>
<comment type="similarity">
    <text evidence="2">Belongs to the glycosyl hydrolase 7 (cellulase C) family.</text>
</comment>
<name>A4UWW5_9EUKA</name>
<evidence type="ECO:0000256" key="4">
    <source>
        <dbReference type="ARBA" id="ARBA00022801"/>
    </source>
</evidence>